<feature type="compositionally biased region" description="Low complexity" evidence="7">
    <location>
        <begin position="20"/>
        <end position="40"/>
    </location>
</feature>
<reference evidence="9" key="1">
    <citation type="submission" date="2021-03" db="EMBL/GenBank/DDBJ databases">
        <title>Comparative genomics and phylogenomic investigation of the class Geoglossomycetes provide insights into ecological specialization and systematics.</title>
        <authorList>
            <person name="Melie T."/>
            <person name="Pirro S."/>
            <person name="Miller A.N."/>
            <person name="Quandt A."/>
        </authorList>
    </citation>
    <scope>NUCLEOTIDE SEQUENCE</scope>
    <source>
        <strain evidence="9">GBOQ0MN5Z8</strain>
    </source>
</reference>
<dbReference type="Pfam" id="PF01465">
    <property type="entry name" value="GRIP"/>
    <property type="match status" value="1"/>
</dbReference>
<feature type="region of interest" description="Disordered" evidence="7">
    <location>
        <begin position="505"/>
        <end position="589"/>
    </location>
</feature>
<dbReference type="AlphaFoldDB" id="A0A9P8IA34"/>
<name>A0A9P8IA34_9PEZI</name>
<dbReference type="InterPro" id="IPR051952">
    <property type="entry name" value="Golgi-autophagy_related"/>
</dbReference>
<feature type="region of interest" description="Disordered" evidence="7">
    <location>
        <begin position="1"/>
        <end position="135"/>
    </location>
</feature>
<evidence type="ECO:0000313" key="9">
    <source>
        <dbReference type="EMBL" id="KAH0543718.1"/>
    </source>
</evidence>
<dbReference type="SUPFAM" id="SSF57997">
    <property type="entry name" value="Tropomyosin"/>
    <property type="match status" value="1"/>
</dbReference>
<feature type="compositionally biased region" description="Gly residues" evidence="7">
    <location>
        <begin position="106"/>
        <end position="118"/>
    </location>
</feature>
<keyword evidence="5" id="KW-0472">Membrane</keyword>
<dbReference type="PROSITE" id="PS50913">
    <property type="entry name" value="GRIP"/>
    <property type="match status" value="1"/>
</dbReference>
<evidence type="ECO:0000313" key="10">
    <source>
        <dbReference type="Proteomes" id="UP000698800"/>
    </source>
</evidence>
<dbReference type="PANTHER" id="PTHR23157">
    <property type="entry name" value="GRIP AND COILED-COIL DOMAIN-CONTAINING PROTEIN 1"/>
    <property type="match status" value="1"/>
</dbReference>
<gene>
    <name evidence="9" type="ORF">FGG08_002034</name>
</gene>
<dbReference type="Gene3D" id="1.20.5.170">
    <property type="match status" value="1"/>
</dbReference>
<evidence type="ECO:0000256" key="1">
    <source>
        <dbReference type="ARBA" id="ARBA00004184"/>
    </source>
</evidence>
<feature type="compositionally biased region" description="Basic and acidic residues" evidence="7">
    <location>
        <begin position="1041"/>
        <end position="1088"/>
    </location>
</feature>
<evidence type="ECO:0000256" key="7">
    <source>
        <dbReference type="SAM" id="MobiDB-lite"/>
    </source>
</evidence>
<feature type="region of interest" description="Disordered" evidence="7">
    <location>
        <begin position="366"/>
        <end position="390"/>
    </location>
</feature>
<proteinExistence type="predicted"/>
<evidence type="ECO:0000256" key="2">
    <source>
        <dbReference type="ARBA" id="ARBA00004496"/>
    </source>
</evidence>
<sequence>MFQRLKASIDSRIAEEQARQRAAAQEASSSPSRLGSTARRSSSRRTSPSKRQGRSRLPDQGDKDVPAEGPDPSEFEPEFVIGEDDVESRSGTPLPKEKASQVDSDGMGGEAPPVGGGAELKEKPTESRSSNVLSDLPTDVRVKLRKLEKLEPRYQELLRSYRIAHARVVSIEPFETALRENTPLTSISDPSALIEYLNQVNLKGDMVMEELKRVAAERDSFKEKLSEAERGKKDALDEVTKLRMDKADDKPDHPEDLKDASPTTGGEDSVKGSEMDSIGATSSPTPSIKSPVTSILSKALFSPRQKPKDAVESKEESEDLFSYESEVPRLESELRERETEVCRLNAKVETLRSDLAVARESTESIAQSLESATRELQGSRDQSQLQGKGFQEQRAMLEKNADDLKARLQIAQQELEAVKSQANSVQDRQEDGQKFKDKIGTLENEVSDLRAEASQSEKRIQTLNGIVKHLRDQMQEAEAAKSNLQIQVDKKTNAVETLEATVSKLKEPRAADSTSLDLNGHDNSLGAPDASNNTNPKKKNKKKKKGGKAASNTTELAGVPPPEAGEPANTPNDFGAAETTGGKPFSSEGSLKSVAVLEEELASLHILLKDKDSQIGRLQTRAKAEDDLKEEVEGLRDDLINLGQEYVEAKEKIKQLDGEKSVLRESIRELELLVADLRASGASIAESERALENVREEHEDLKLKTTSLQTDLSASQQLAASRFKDLTDIRELFQKAQPELISLRREVADLTVAKKELLGKVTELKKLEDIERQLRQEVSDLKKQVYDQDLQTEKLRERVKLEVSNRSKAEDNARTAQGDFRMVEGEKIEAIDRAEKLSKDLAKSQEDLNIARFKIGGLEREAARLERDIEVLREETLLKTAQHASAQTLMASMRDQAAEMGMQMKEARERCESFEEELADAHRLLSERSREGETMRRLLADVEGRADAKVREMRERMEVAIEERDRAEDEASTIGRKRSREVEELKGKVRDVENNLRRVQEEKEEWEKTENGWQKTRDELRSKAEQSADIVKDYQQAMGELRDALDGSEKQVKDLDKQKSDLQRTTEEMQHRIDKLQRSNKALADELRPIQSAKIKGFGSEAQSSRSSLDSSPSRSDPTPKRKDPALSGSDTPKGRMVNAMDYVYLKNVLLQFLEQKDKKLQQMLIPVLAQLLHFDGKDEQKWTAAIAAR</sequence>
<feature type="coiled-coil region" evidence="6">
    <location>
        <begin position="827"/>
        <end position="924"/>
    </location>
</feature>
<evidence type="ECO:0000259" key="8">
    <source>
        <dbReference type="PROSITE" id="PS50913"/>
    </source>
</evidence>
<feature type="region of interest" description="Disordered" evidence="7">
    <location>
        <begin position="1000"/>
        <end position="1027"/>
    </location>
</feature>
<feature type="compositionally biased region" description="Basic residues" evidence="7">
    <location>
        <begin position="536"/>
        <end position="547"/>
    </location>
</feature>
<comment type="caution">
    <text evidence="9">The sequence shown here is derived from an EMBL/GenBank/DDBJ whole genome shotgun (WGS) entry which is preliminary data.</text>
</comment>
<feature type="compositionally biased region" description="Basic and acidic residues" evidence="7">
    <location>
        <begin position="218"/>
        <end position="259"/>
    </location>
</feature>
<dbReference type="Proteomes" id="UP000698800">
    <property type="component" value="Unassembled WGS sequence"/>
</dbReference>
<evidence type="ECO:0000256" key="4">
    <source>
        <dbReference type="ARBA" id="ARBA00023054"/>
    </source>
</evidence>
<feature type="region of interest" description="Disordered" evidence="7">
    <location>
        <begin position="1041"/>
        <end position="1134"/>
    </location>
</feature>
<evidence type="ECO:0000256" key="3">
    <source>
        <dbReference type="ARBA" id="ARBA00022490"/>
    </source>
</evidence>
<feature type="compositionally biased region" description="Low complexity" evidence="7">
    <location>
        <begin position="1104"/>
        <end position="1117"/>
    </location>
</feature>
<feature type="domain" description="GRIP" evidence="8">
    <location>
        <begin position="1136"/>
        <end position="1186"/>
    </location>
</feature>
<feature type="compositionally biased region" description="Polar residues" evidence="7">
    <location>
        <begin position="279"/>
        <end position="296"/>
    </location>
</feature>
<feature type="region of interest" description="Disordered" evidence="7">
    <location>
        <begin position="218"/>
        <end position="331"/>
    </location>
</feature>
<dbReference type="PANTHER" id="PTHR23157:SF25">
    <property type="entry name" value="GRIP AND COILED-COIL DOMAIN-CONTAINING PROTEIN 1"/>
    <property type="match status" value="1"/>
</dbReference>
<feature type="compositionally biased region" description="Basic and acidic residues" evidence="7">
    <location>
        <begin position="7"/>
        <end position="19"/>
    </location>
</feature>
<dbReference type="SMART" id="SM00755">
    <property type="entry name" value="Grip"/>
    <property type="match status" value="1"/>
</dbReference>
<dbReference type="GO" id="GO:0005794">
    <property type="term" value="C:Golgi apparatus"/>
    <property type="evidence" value="ECO:0007669"/>
    <property type="project" value="TreeGrafter"/>
</dbReference>
<organism evidence="9 10">
    <name type="scientific">Glutinoglossum americanum</name>
    <dbReference type="NCBI Taxonomy" id="1670608"/>
    <lineage>
        <taxon>Eukaryota</taxon>
        <taxon>Fungi</taxon>
        <taxon>Dikarya</taxon>
        <taxon>Ascomycota</taxon>
        <taxon>Pezizomycotina</taxon>
        <taxon>Geoglossomycetes</taxon>
        <taxon>Geoglossales</taxon>
        <taxon>Geoglossaceae</taxon>
        <taxon>Glutinoglossum</taxon>
    </lineage>
</organism>
<evidence type="ECO:0000256" key="5">
    <source>
        <dbReference type="ARBA" id="ARBA00023136"/>
    </source>
</evidence>
<dbReference type="SUPFAM" id="SSF90257">
    <property type="entry name" value="Myosin rod fragments"/>
    <property type="match status" value="1"/>
</dbReference>
<keyword evidence="4 6" id="KW-0175">Coiled coil</keyword>
<feature type="coiled-coil region" evidence="6">
    <location>
        <begin position="625"/>
        <end position="711"/>
    </location>
</feature>
<dbReference type="OrthoDB" id="1926336at2759"/>
<feature type="compositionally biased region" description="Polar residues" evidence="7">
    <location>
        <begin position="366"/>
        <end position="386"/>
    </location>
</feature>
<feature type="compositionally biased region" description="Basic and acidic residues" evidence="7">
    <location>
        <begin position="56"/>
        <end position="66"/>
    </location>
</feature>
<evidence type="ECO:0000256" key="6">
    <source>
        <dbReference type="SAM" id="Coils"/>
    </source>
</evidence>
<keyword evidence="3" id="KW-0963">Cytoplasm</keyword>
<feature type="compositionally biased region" description="Basic residues" evidence="7">
    <location>
        <begin position="41"/>
        <end position="54"/>
    </location>
</feature>
<dbReference type="EMBL" id="JAGHQL010000028">
    <property type="protein sequence ID" value="KAH0543718.1"/>
    <property type="molecule type" value="Genomic_DNA"/>
</dbReference>
<feature type="compositionally biased region" description="Acidic residues" evidence="7">
    <location>
        <begin position="71"/>
        <end position="86"/>
    </location>
</feature>
<comment type="subcellular location">
    <subcellularLocation>
        <location evidence="2">Cytoplasm</location>
    </subcellularLocation>
    <subcellularLocation>
        <location evidence="1">Endomembrane system</location>
        <topology evidence="1">Peripheral membrane protein</topology>
    </subcellularLocation>
</comment>
<keyword evidence="10" id="KW-1185">Reference proteome</keyword>
<dbReference type="Gene3D" id="1.10.287.1490">
    <property type="match status" value="1"/>
</dbReference>
<accession>A0A9P8IA34</accession>
<dbReference type="InterPro" id="IPR000237">
    <property type="entry name" value="GRIP_dom"/>
</dbReference>
<protein>
    <recommendedName>
        <fullName evidence="8">GRIP domain-containing protein</fullName>
    </recommendedName>
</protein>